<dbReference type="InterPro" id="IPR040059">
    <property type="entry name" value="PUM3"/>
</dbReference>
<keyword evidence="30" id="KW-1185">Reference proteome</keyword>
<feature type="compositionally biased region" description="Basic and acidic residues" evidence="28">
    <location>
        <begin position="468"/>
        <end position="485"/>
    </location>
</feature>
<feature type="repeat" description="Pumilio" evidence="26">
    <location>
        <begin position="658"/>
        <end position="693"/>
    </location>
</feature>
<dbReference type="Pfam" id="PF08144">
    <property type="entry name" value="CPL"/>
    <property type="match status" value="1"/>
</dbReference>
<dbReference type="GO" id="GO:0035242">
    <property type="term" value="F:protein-arginine omega-N asymmetric methyltransferase activity"/>
    <property type="evidence" value="ECO:0007669"/>
    <property type="project" value="UniProtKB-EC"/>
</dbReference>
<evidence type="ECO:0000256" key="11">
    <source>
        <dbReference type="ARBA" id="ARBA00022691"/>
    </source>
</evidence>
<evidence type="ECO:0000256" key="4">
    <source>
        <dbReference type="ARBA" id="ARBA00004642"/>
    </source>
</evidence>
<dbReference type="InterPro" id="IPR011993">
    <property type="entry name" value="PH-like_dom_sf"/>
</dbReference>
<keyword evidence="19" id="KW-0539">Nucleus</keyword>
<evidence type="ECO:0000256" key="3">
    <source>
        <dbReference type="ARBA" id="ARBA00004604"/>
    </source>
</evidence>
<evidence type="ECO:0000313" key="30">
    <source>
        <dbReference type="Proteomes" id="UP001165780"/>
    </source>
</evidence>
<comment type="subcellular location">
    <subcellularLocation>
        <location evidence="1">Chromosome</location>
    </subcellularLocation>
    <subcellularLocation>
        <location evidence="2">Cytoplasm</location>
    </subcellularLocation>
    <subcellularLocation>
        <location evidence="3">Nucleus</location>
        <location evidence="3">Nucleolus</location>
    </subcellularLocation>
    <subcellularLocation>
        <location evidence="4">Nucleus</location>
        <location evidence="4">Nucleoplasm</location>
    </subcellularLocation>
</comment>
<organism evidence="30 31">
    <name type="scientific">Panthera pardus</name>
    <name type="common">Leopard</name>
    <name type="synonym">Felis pardus</name>
    <dbReference type="NCBI Taxonomy" id="9691"/>
    <lineage>
        <taxon>Eukaryota</taxon>
        <taxon>Metazoa</taxon>
        <taxon>Chordata</taxon>
        <taxon>Craniata</taxon>
        <taxon>Vertebrata</taxon>
        <taxon>Euteleostomi</taxon>
        <taxon>Mammalia</taxon>
        <taxon>Eutheria</taxon>
        <taxon>Laurasiatheria</taxon>
        <taxon>Carnivora</taxon>
        <taxon>Feliformia</taxon>
        <taxon>Felidae</taxon>
        <taxon>Pantherinae</taxon>
        <taxon>Panthera</taxon>
    </lineage>
</organism>
<evidence type="ECO:0000256" key="21">
    <source>
        <dbReference type="ARBA" id="ARBA00033236"/>
    </source>
</evidence>
<dbReference type="GO" id="GO:0006325">
    <property type="term" value="P:chromatin organization"/>
    <property type="evidence" value="ECO:0007669"/>
    <property type="project" value="UniProtKB-KW"/>
</dbReference>
<protein>
    <recommendedName>
        <fullName evidence="6">Histone-arginine methyltransferase CARM1</fullName>
        <ecNumber evidence="5">2.1.1.319</ecNumber>
    </recommendedName>
    <alternativeName>
        <fullName evidence="21">Coactivator-associated arginine methyltransferase 1</fullName>
    </alternativeName>
    <alternativeName>
        <fullName evidence="20">Protein arginine N-methyltransferase 4</fullName>
    </alternativeName>
    <alternativeName>
        <fullName evidence="25">Pumilio homolog 3</fullName>
    </alternativeName>
</protein>
<evidence type="ECO:0000256" key="20">
    <source>
        <dbReference type="ARBA" id="ARBA00030670"/>
    </source>
</evidence>
<evidence type="ECO:0000256" key="28">
    <source>
        <dbReference type="SAM" id="MobiDB-lite"/>
    </source>
</evidence>
<dbReference type="Proteomes" id="UP001165780">
    <property type="component" value="Unplaced"/>
</dbReference>
<sequence length="1105" mass="124953">MARGPARLQFRVQLRFVTEEQLFGAGPLSPPSPKCLRLEVHPAGEEADATVTDADGVCVFKCLLNRDTECCRVGKESVLITLGYSSALLKFESHADLSSFSNTLKSCRNEKKEPSVFSQRTEEASAVQYFQFYGCISQQQNMMQDFVRTATYHRAILQNHIDFRDKIVLDVGCGSGILSFFAVQAGARRVYAVEASSVAQYAEMLVKNNHLSDKIIVLPGKIEDISLPEAIDVIVSEPMGYMLFNERMLESYLHSKKWLKANGMMFPTFSDIHLAPFSDEQLYMEHYSRANFWHQQCFYGVNLSSLRGAAVDEYFRQPIVDTFDVRILMARTVKYTVNFMDAEEADLHRVEIPFVFQMTQSGLIHGLAFWFDVAFVGSVVTVWLSTAPTEPLTHWYQVRCLLHTPLFAKEGETLSGKVLLVANRRQSYDIHIVALVNQTGFRSGNILDLKNPFFRSATMEVKGKKKITGKDVKTSQEKNIFHKNSDSGSSKTFPRKVVKEGGPKITPKNFEKCATKPGKKGVKQFKNKQQGDKIPKNKFQQANKFNRKRKFQADGKSDESASKKPKWDDFKKKKKELKQSRQLSDKTNYDIVVRAKQIWETLRRKDCDKEKRVKLMGDLQKLIQGKIKTMAFAHDSTRVIQCYIQYGNEEQRKQAFEELRDDFVQLSKAKYSRNIVKKFLMYGSKPQIAEIMRSFKGHVRKMLRHTEASSIVEYAYNDRAVLEQRNMLTEELYGNTFQLYKSTDHPTLDKVLEVQPEKLELIMDEMKQILTPMAQKEAVIKHSLVHKVFLDFFTYAPAKLRSEMIEAIREAVIYLAHTHDGARVAMHCLWHGTPKDRKVIVKTMKTYVEKVANGQYSHLVLLAAFDCIDDTKLVKQIIISEIISSLPNIINDKYGRKVLLYLLSPRDPAHTVREIIEVLQRGDGNAHSKKDTAIRRRELLEAVSPALLSHLQGHAREVVLDKSACVLVPGILGAAMGDLQPAMSAIAGLAAAELHPGGQDGELHVAEHPAGHLVLKWLIEQDKKMKESGRGGCFAKTLVEHVGVKNLRSWASVNRGAIILASLLQSSDQEVANKVKAGLKGLIPTLEKNKNASKGIETLLEKLAA</sequence>
<feature type="compositionally biased region" description="Basic and acidic residues" evidence="28">
    <location>
        <begin position="551"/>
        <end position="581"/>
    </location>
</feature>
<evidence type="ECO:0000256" key="24">
    <source>
        <dbReference type="ARBA" id="ARBA00065471"/>
    </source>
</evidence>
<evidence type="ECO:0000256" key="2">
    <source>
        <dbReference type="ARBA" id="ARBA00004496"/>
    </source>
</evidence>
<evidence type="ECO:0000256" key="25">
    <source>
        <dbReference type="ARBA" id="ARBA00073764"/>
    </source>
</evidence>
<evidence type="ECO:0000256" key="13">
    <source>
        <dbReference type="ARBA" id="ARBA00022853"/>
    </source>
</evidence>
<keyword evidence="13" id="KW-0156">Chromatin regulator</keyword>
<keyword evidence="8" id="KW-0963">Cytoplasm</keyword>
<name>A0A9W2VYP1_PANPR</name>
<comment type="function">
    <text evidence="23">Inhibits the poly(ADP-ribosyl)ation activity of PARP1 and the degradation of PARP1 by CASP3 following genotoxic stress. Binds to double-stranded RNA or DNA without sequence specificity. Involved in development of the eye and of primordial germ cells.</text>
</comment>
<evidence type="ECO:0000256" key="8">
    <source>
        <dbReference type="ARBA" id="ARBA00022490"/>
    </source>
</evidence>
<dbReference type="Gene3D" id="2.30.29.30">
    <property type="entry name" value="Pleckstrin-homology domain (PH domain)/Phosphotyrosine-binding domain (PTB)"/>
    <property type="match status" value="1"/>
</dbReference>
<dbReference type="FunFam" id="1.25.10.10:FF:000207">
    <property type="entry name" value="Pumilio RNA-binding family member 3"/>
    <property type="match status" value="1"/>
</dbReference>
<dbReference type="SMART" id="SM00025">
    <property type="entry name" value="Pumilio"/>
    <property type="match status" value="6"/>
</dbReference>
<evidence type="ECO:0000256" key="5">
    <source>
        <dbReference type="ARBA" id="ARBA00011925"/>
    </source>
</evidence>
<dbReference type="InterPro" id="IPR033133">
    <property type="entry name" value="PUM-HD"/>
</dbReference>
<evidence type="ECO:0000256" key="12">
    <source>
        <dbReference type="ARBA" id="ARBA00022737"/>
    </source>
</evidence>
<evidence type="ECO:0000256" key="26">
    <source>
        <dbReference type="PROSITE-ProRule" id="PRU00317"/>
    </source>
</evidence>
<dbReference type="SUPFAM" id="SSF53335">
    <property type="entry name" value="S-adenosyl-L-methionine-dependent methyltransferases"/>
    <property type="match status" value="1"/>
</dbReference>
<dbReference type="InterPro" id="IPR016024">
    <property type="entry name" value="ARM-type_fold"/>
</dbReference>
<dbReference type="InterPro" id="IPR025799">
    <property type="entry name" value="Arg_MeTrfase"/>
</dbReference>
<evidence type="ECO:0000256" key="1">
    <source>
        <dbReference type="ARBA" id="ARBA00004286"/>
    </source>
</evidence>
<dbReference type="PROSITE" id="PS50303">
    <property type="entry name" value="PUM_HD"/>
    <property type="match status" value="1"/>
</dbReference>
<evidence type="ECO:0000256" key="23">
    <source>
        <dbReference type="ARBA" id="ARBA00055542"/>
    </source>
</evidence>
<keyword evidence="7" id="KW-0158">Chromosome</keyword>
<evidence type="ECO:0000259" key="29">
    <source>
        <dbReference type="PROSITE" id="PS50303"/>
    </source>
</evidence>
<keyword evidence="18" id="KW-0804">Transcription</keyword>
<gene>
    <name evidence="31" type="primary">PUM3</name>
</gene>
<dbReference type="PROSITE" id="PS51678">
    <property type="entry name" value="SAM_MT_PRMT"/>
    <property type="match status" value="1"/>
</dbReference>
<dbReference type="InterPro" id="IPR029063">
    <property type="entry name" value="SAM-dependent_MTases_sf"/>
</dbReference>
<proteinExistence type="predicted"/>
<keyword evidence="17" id="KW-0238">DNA-binding</keyword>
<dbReference type="Pfam" id="PF11531">
    <property type="entry name" value="CARM1"/>
    <property type="match status" value="1"/>
</dbReference>
<evidence type="ECO:0000256" key="9">
    <source>
        <dbReference type="ARBA" id="ARBA00022603"/>
    </source>
</evidence>
<dbReference type="RefSeq" id="XP_053763742.1">
    <property type="nucleotide sequence ID" value="XM_053907767.1"/>
</dbReference>
<keyword evidence="14" id="KW-0694">RNA-binding</keyword>
<dbReference type="GO" id="GO:0003677">
    <property type="term" value="F:DNA binding"/>
    <property type="evidence" value="ECO:0007669"/>
    <property type="project" value="UniProtKB-KW"/>
</dbReference>
<dbReference type="GO" id="GO:0005737">
    <property type="term" value="C:cytoplasm"/>
    <property type="evidence" value="ECO:0007669"/>
    <property type="project" value="UniProtKB-SubCell"/>
</dbReference>
<dbReference type="Gene3D" id="3.40.50.150">
    <property type="entry name" value="Vaccinia Virus protein VP39"/>
    <property type="match status" value="1"/>
</dbReference>
<feature type="repeat" description="Pumilio" evidence="26">
    <location>
        <begin position="881"/>
        <end position="917"/>
    </location>
</feature>
<dbReference type="Pfam" id="PF06325">
    <property type="entry name" value="PrmA"/>
    <property type="match status" value="1"/>
</dbReference>
<dbReference type="PANTHER" id="PTHR13389">
    <property type="entry name" value="PUMILIO HOMOLOG 3"/>
    <property type="match status" value="1"/>
</dbReference>
<keyword evidence="15" id="KW-0007">Acetylation</keyword>
<dbReference type="SUPFAM" id="SSF48371">
    <property type="entry name" value="ARM repeat"/>
    <property type="match status" value="2"/>
</dbReference>
<reference evidence="31" key="1">
    <citation type="submission" date="2025-08" db="UniProtKB">
        <authorList>
            <consortium name="RefSeq"/>
        </authorList>
    </citation>
    <scope>IDENTIFICATION</scope>
    <source>
        <tissue evidence="31">Whole blood</tissue>
    </source>
</reference>
<dbReference type="InterPro" id="IPR011989">
    <property type="entry name" value="ARM-like"/>
</dbReference>
<evidence type="ECO:0000256" key="27">
    <source>
        <dbReference type="PROSITE-ProRule" id="PRU01015"/>
    </source>
</evidence>
<evidence type="ECO:0000256" key="16">
    <source>
        <dbReference type="ARBA" id="ARBA00023015"/>
    </source>
</evidence>
<comment type="catalytic activity">
    <reaction evidence="22">
        <text>L-arginyl-[protein] + 2 S-adenosyl-L-methionine = N(omega),N(omega)-dimethyl-L-arginyl-[protein] + 2 S-adenosyl-L-homocysteine + 2 H(+)</text>
        <dbReference type="Rhea" id="RHEA:48096"/>
        <dbReference type="Rhea" id="RHEA-COMP:10532"/>
        <dbReference type="Rhea" id="RHEA-COMP:11991"/>
        <dbReference type="ChEBI" id="CHEBI:15378"/>
        <dbReference type="ChEBI" id="CHEBI:29965"/>
        <dbReference type="ChEBI" id="CHEBI:57856"/>
        <dbReference type="ChEBI" id="CHEBI:59789"/>
        <dbReference type="ChEBI" id="CHEBI:61897"/>
        <dbReference type="EC" id="2.1.1.319"/>
    </reaction>
</comment>
<dbReference type="Pfam" id="PF22528">
    <property type="entry name" value="PRMT_C"/>
    <property type="match status" value="1"/>
</dbReference>
<evidence type="ECO:0000256" key="10">
    <source>
        <dbReference type="ARBA" id="ARBA00022679"/>
    </source>
</evidence>
<dbReference type="GO" id="GO:0005654">
    <property type="term" value="C:nucleoplasm"/>
    <property type="evidence" value="ECO:0007669"/>
    <property type="project" value="UniProtKB-SubCell"/>
</dbReference>
<dbReference type="GO" id="GO:0003729">
    <property type="term" value="F:mRNA binding"/>
    <property type="evidence" value="ECO:0007669"/>
    <property type="project" value="TreeGrafter"/>
</dbReference>
<dbReference type="GO" id="GO:0006417">
    <property type="term" value="P:regulation of translation"/>
    <property type="evidence" value="ECO:0007669"/>
    <property type="project" value="TreeGrafter"/>
</dbReference>
<comment type="subunit">
    <text evidence="24">Interacts with PARP1 (via catalytic domain).</text>
</comment>
<evidence type="ECO:0000256" key="17">
    <source>
        <dbReference type="ARBA" id="ARBA00023125"/>
    </source>
</evidence>
<keyword evidence="9 27" id="KW-0489">Methyltransferase</keyword>
<keyword evidence="10 27" id="KW-0808">Transferase</keyword>
<dbReference type="FunFam" id="1.25.10.10:FF:001092">
    <property type="entry name" value="Pumilio RNA-binding family member 3"/>
    <property type="match status" value="1"/>
</dbReference>
<evidence type="ECO:0000256" key="18">
    <source>
        <dbReference type="ARBA" id="ARBA00023163"/>
    </source>
</evidence>
<evidence type="ECO:0000256" key="15">
    <source>
        <dbReference type="ARBA" id="ARBA00022990"/>
    </source>
</evidence>
<dbReference type="GO" id="GO:0005730">
    <property type="term" value="C:nucleolus"/>
    <property type="evidence" value="ECO:0007669"/>
    <property type="project" value="UniProtKB-SubCell"/>
</dbReference>
<keyword evidence="12" id="KW-0677">Repeat</keyword>
<dbReference type="Gene3D" id="2.70.160.11">
    <property type="entry name" value="Hnrnp arginine n-methyltransferase1"/>
    <property type="match status" value="1"/>
</dbReference>
<feature type="region of interest" description="Disordered" evidence="28">
    <location>
        <begin position="468"/>
        <end position="581"/>
    </location>
</feature>
<dbReference type="PANTHER" id="PTHR13389:SF0">
    <property type="entry name" value="PUMILIO HOMOLOG 3"/>
    <property type="match status" value="1"/>
</dbReference>
<dbReference type="EC" id="2.1.1.319" evidence="5"/>
<dbReference type="InterPro" id="IPR001313">
    <property type="entry name" value="Pumilio_RNA-bd_rpt"/>
</dbReference>
<dbReference type="CTD" id="9933"/>
<keyword evidence="11 27" id="KW-0949">S-adenosyl-L-methionine</keyword>
<dbReference type="GO" id="GO:0005694">
    <property type="term" value="C:chromosome"/>
    <property type="evidence" value="ECO:0007669"/>
    <property type="project" value="UniProtKB-SubCell"/>
</dbReference>
<dbReference type="FunFam" id="3.40.50.150:FF:000031">
    <property type="entry name" value="Putative Histone-arginine methyltransferase CARM1"/>
    <property type="match status" value="1"/>
</dbReference>
<evidence type="ECO:0000256" key="7">
    <source>
        <dbReference type="ARBA" id="ARBA00022454"/>
    </source>
</evidence>
<dbReference type="AlphaFoldDB" id="A0A9W2VYP1"/>
<evidence type="ECO:0000256" key="22">
    <source>
        <dbReference type="ARBA" id="ARBA00049086"/>
    </source>
</evidence>
<dbReference type="Gene3D" id="1.25.10.10">
    <property type="entry name" value="Leucine-rich Repeat Variant"/>
    <property type="match status" value="2"/>
</dbReference>
<dbReference type="GO" id="GO:0032259">
    <property type="term" value="P:methylation"/>
    <property type="evidence" value="ECO:0007669"/>
    <property type="project" value="UniProtKB-KW"/>
</dbReference>
<feature type="domain" description="PUM-HD" evidence="29">
    <location>
        <begin position="594"/>
        <end position="947"/>
    </location>
</feature>
<feature type="compositionally biased region" description="Basic residues" evidence="28">
    <location>
        <begin position="517"/>
        <end position="526"/>
    </location>
</feature>
<dbReference type="InterPro" id="IPR055135">
    <property type="entry name" value="PRMT_dom"/>
</dbReference>
<dbReference type="GeneID" id="109275471"/>
<evidence type="ECO:0000256" key="14">
    <source>
        <dbReference type="ARBA" id="ARBA00022884"/>
    </source>
</evidence>
<evidence type="ECO:0000256" key="6">
    <source>
        <dbReference type="ARBA" id="ARBA00021804"/>
    </source>
</evidence>
<dbReference type="InterPro" id="IPR012959">
    <property type="entry name" value="CPL_dom"/>
</dbReference>
<evidence type="ECO:0000313" key="31">
    <source>
        <dbReference type="RefSeq" id="XP_053763742.1"/>
    </source>
</evidence>
<dbReference type="CDD" id="cd02440">
    <property type="entry name" value="AdoMet_MTases"/>
    <property type="match status" value="1"/>
</dbReference>
<dbReference type="FunFam" id="2.70.160.11:FF:000002">
    <property type="entry name" value="Probable histone-arginine methyltransferase CARM1"/>
    <property type="match status" value="1"/>
</dbReference>
<accession>A0A9W2VYP1</accession>
<evidence type="ECO:0000256" key="19">
    <source>
        <dbReference type="ARBA" id="ARBA00023242"/>
    </source>
</evidence>
<keyword evidence="16" id="KW-0805">Transcription regulation</keyword>
<dbReference type="PROSITE" id="PS50302">
    <property type="entry name" value="PUM"/>
    <property type="match status" value="2"/>
</dbReference>